<evidence type="ECO:0000313" key="3">
    <source>
        <dbReference type="Proteomes" id="UP000269669"/>
    </source>
</evidence>
<feature type="transmembrane region" description="Helical" evidence="1">
    <location>
        <begin position="12"/>
        <end position="32"/>
    </location>
</feature>
<gene>
    <name evidence="2" type="ORF">EDE15_0850</name>
</gene>
<dbReference type="Proteomes" id="UP000269669">
    <property type="component" value="Unassembled WGS sequence"/>
</dbReference>
<evidence type="ECO:0000313" key="2">
    <source>
        <dbReference type="EMBL" id="RSL15364.1"/>
    </source>
</evidence>
<sequence length="43" mass="4720">MDLVVRLVAKVVVPLFFVGMAGSAIVVVISFIEDLKELLEDED</sequence>
<evidence type="ECO:0000256" key="1">
    <source>
        <dbReference type="SAM" id="Phobius"/>
    </source>
</evidence>
<name>A0A428MEU0_9BACT</name>
<keyword evidence="1" id="KW-0812">Transmembrane</keyword>
<reference evidence="2 3" key="1">
    <citation type="submission" date="2018-12" db="EMBL/GenBank/DDBJ databases">
        <title>Sequencing of bacterial isolates from soil warming experiment in Harvard Forest, Massachusetts, USA.</title>
        <authorList>
            <person name="Deangelis K."/>
        </authorList>
    </citation>
    <scope>NUCLEOTIDE SEQUENCE [LARGE SCALE GENOMIC DNA]</scope>
    <source>
        <strain evidence="2 3">EB153</strain>
    </source>
</reference>
<comment type="caution">
    <text evidence="2">The sequence shown here is derived from an EMBL/GenBank/DDBJ whole genome shotgun (WGS) entry which is preliminary data.</text>
</comment>
<protein>
    <submittedName>
        <fullName evidence="2">Uncharacterized protein</fullName>
    </submittedName>
</protein>
<dbReference type="RefSeq" id="WP_260472675.1">
    <property type="nucleotide sequence ID" value="NZ_RSDW01000001.1"/>
</dbReference>
<keyword evidence="1" id="KW-1133">Transmembrane helix</keyword>
<dbReference type="EMBL" id="RSDW01000001">
    <property type="protein sequence ID" value="RSL15364.1"/>
    <property type="molecule type" value="Genomic_DNA"/>
</dbReference>
<keyword evidence="1" id="KW-0472">Membrane</keyword>
<dbReference type="AlphaFoldDB" id="A0A428MEU0"/>
<keyword evidence="3" id="KW-1185">Reference proteome</keyword>
<organism evidence="2 3">
    <name type="scientific">Edaphobacter aggregans</name>
    <dbReference type="NCBI Taxonomy" id="570835"/>
    <lineage>
        <taxon>Bacteria</taxon>
        <taxon>Pseudomonadati</taxon>
        <taxon>Acidobacteriota</taxon>
        <taxon>Terriglobia</taxon>
        <taxon>Terriglobales</taxon>
        <taxon>Acidobacteriaceae</taxon>
        <taxon>Edaphobacter</taxon>
    </lineage>
</organism>
<proteinExistence type="predicted"/>
<accession>A0A428MEU0</accession>